<evidence type="ECO:0000313" key="2">
    <source>
        <dbReference type="EMBL" id="KAK7737228.1"/>
    </source>
</evidence>
<accession>A0ABR1PI26</accession>
<keyword evidence="3" id="KW-1185">Reference proteome</keyword>
<evidence type="ECO:0000259" key="1">
    <source>
        <dbReference type="Pfam" id="PF07883"/>
    </source>
</evidence>
<name>A0ABR1PI26_DIAER</name>
<dbReference type="InterPro" id="IPR013096">
    <property type="entry name" value="Cupin_2"/>
</dbReference>
<dbReference type="CDD" id="cd02208">
    <property type="entry name" value="cupin_RmlC-like"/>
    <property type="match status" value="1"/>
</dbReference>
<proteinExistence type="predicted"/>
<evidence type="ECO:0000313" key="3">
    <source>
        <dbReference type="Proteomes" id="UP001430848"/>
    </source>
</evidence>
<dbReference type="SUPFAM" id="SSF51182">
    <property type="entry name" value="RmlC-like cupins"/>
    <property type="match status" value="1"/>
</dbReference>
<dbReference type="InterPro" id="IPR053146">
    <property type="entry name" value="QDO-like"/>
</dbReference>
<dbReference type="Gene3D" id="2.60.120.10">
    <property type="entry name" value="Jelly Rolls"/>
    <property type="match status" value="1"/>
</dbReference>
<feature type="domain" description="Cupin type-2" evidence="1">
    <location>
        <begin position="45"/>
        <end position="113"/>
    </location>
</feature>
<dbReference type="Pfam" id="PF07883">
    <property type="entry name" value="Cupin_2"/>
    <property type="match status" value="1"/>
</dbReference>
<sequence length="180" mass="20043">MPSNRGPAPVKLYRKDDAEVLTLGPITCYVFEDGSHTDNRVGAVLLMIPPGVSGPPMHWHRFHDELFFVTKGAEEKQVADLIQVSPGDLMVVPPRAIHTFENASKTEEAELYMTATPGYYIDCESGTTKFMTVQVRKAKMTADFRMLAQGTEDDVKLDEADQMYLMAQFGTFPPDIPSEP</sequence>
<dbReference type="InterPro" id="IPR011051">
    <property type="entry name" value="RmlC_Cupin_sf"/>
</dbReference>
<protein>
    <recommendedName>
        <fullName evidence="1">Cupin type-2 domain-containing protein</fullName>
    </recommendedName>
</protein>
<dbReference type="EMBL" id="JAKNSF020000008">
    <property type="protein sequence ID" value="KAK7737228.1"/>
    <property type="molecule type" value="Genomic_DNA"/>
</dbReference>
<dbReference type="PANTHER" id="PTHR36440:SF1">
    <property type="entry name" value="PUTATIVE (AFU_ORTHOLOGUE AFUA_8G07350)-RELATED"/>
    <property type="match status" value="1"/>
</dbReference>
<dbReference type="PANTHER" id="PTHR36440">
    <property type="entry name" value="PUTATIVE (AFU_ORTHOLOGUE AFUA_8G07350)-RELATED"/>
    <property type="match status" value="1"/>
</dbReference>
<dbReference type="InterPro" id="IPR014710">
    <property type="entry name" value="RmlC-like_jellyroll"/>
</dbReference>
<gene>
    <name evidence="2" type="ORF">SLS63_003019</name>
</gene>
<organism evidence="2 3">
    <name type="scientific">Diaporthe eres</name>
    <name type="common">Phomopsis oblonga</name>
    <dbReference type="NCBI Taxonomy" id="83184"/>
    <lineage>
        <taxon>Eukaryota</taxon>
        <taxon>Fungi</taxon>
        <taxon>Dikarya</taxon>
        <taxon>Ascomycota</taxon>
        <taxon>Pezizomycotina</taxon>
        <taxon>Sordariomycetes</taxon>
        <taxon>Sordariomycetidae</taxon>
        <taxon>Diaporthales</taxon>
        <taxon>Diaporthaceae</taxon>
        <taxon>Diaporthe</taxon>
        <taxon>Diaporthe eres species complex</taxon>
    </lineage>
</organism>
<dbReference type="Proteomes" id="UP001430848">
    <property type="component" value="Unassembled WGS sequence"/>
</dbReference>
<comment type="caution">
    <text evidence="2">The sequence shown here is derived from an EMBL/GenBank/DDBJ whole genome shotgun (WGS) entry which is preliminary data.</text>
</comment>
<reference evidence="2 3" key="1">
    <citation type="submission" date="2024-02" db="EMBL/GenBank/DDBJ databases">
        <title>De novo assembly and annotation of 12 fungi associated with fruit tree decline syndrome in Ontario, Canada.</title>
        <authorList>
            <person name="Sulman M."/>
            <person name="Ellouze W."/>
            <person name="Ilyukhin E."/>
        </authorList>
    </citation>
    <scope>NUCLEOTIDE SEQUENCE [LARGE SCALE GENOMIC DNA]</scope>
    <source>
        <strain evidence="2 3">M169</strain>
    </source>
</reference>